<dbReference type="NCBIfam" id="TIGR00254">
    <property type="entry name" value="GGDEF"/>
    <property type="match status" value="1"/>
</dbReference>
<evidence type="ECO:0000256" key="3">
    <source>
        <dbReference type="ARBA" id="ARBA00034247"/>
    </source>
</evidence>
<dbReference type="GO" id="GO:0043709">
    <property type="term" value="P:cell adhesion involved in single-species biofilm formation"/>
    <property type="evidence" value="ECO:0007669"/>
    <property type="project" value="TreeGrafter"/>
</dbReference>
<dbReference type="EMBL" id="JALJXV010000007">
    <property type="protein sequence ID" value="MCP1675953.1"/>
    <property type="molecule type" value="Genomic_DNA"/>
</dbReference>
<dbReference type="GO" id="GO:1902201">
    <property type="term" value="P:negative regulation of bacterial-type flagellum-dependent cell motility"/>
    <property type="evidence" value="ECO:0007669"/>
    <property type="project" value="TreeGrafter"/>
</dbReference>
<dbReference type="GO" id="GO:0006355">
    <property type="term" value="P:regulation of DNA-templated transcription"/>
    <property type="evidence" value="ECO:0007669"/>
    <property type="project" value="InterPro"/>
</dbReference>
<proteinExistence type="predicted"/>
<dbReference type="SMART" id="SM00091">
    <property type="entry name" value="PAS"/>
    <property type="match status" value="1"/>
</dbReference>
<dbReference type="RefSeq" id="WP_253480337.1">
    <property type="nucleotide sequence ID" value="NZ_JALJXV010000007.1"/>
</dbReference>
<feature type="domain" description="PAS" evidence="5">
    <location>
        <begin position="347"/>
        <end position="399"/>
    </location>
</feature>
<dbReference type="FunFam" id="3.30.70.270:FF:000001">
    <property type="entry name" value="Diguanylate cyclase domain protein"/>
    <property type="match status" value="1"/>
</dbReference>
<evidence type="ECO:0000313" key="8">
    <source>
        <dbReference type="Proteomes" id="UP001205843"/>
    </source>
</evidence>
<keyword evidence="8" id="KW-1185">Reference proteome</keyword>
<evidence type="ECO:0000256" key="2">
    <source>
        <dbReference type="ARBA" id="ARBA00012528"/>
    </source>
</evidence>
<protein>
    <recommendedName>
        <fullName evidence="2">diguanylate cyclase</fullName>
        <ecNumber evidence="2">2.7.7.65</ecNumber>
    </recommendedName>
</protein>
<dbReference type="Pfam" id="PF00990">
    <property type="entry name" value="GGDEF"/>
    <property type="match status" value="1"/>
</dbReference>
<organism evidence="7 8">
    <name type="scientific">Natronocella acetinitrilica</name>
    <dbReference type="NCBI Taxonomy" id="414046"/>
    <lineage>
        <taxon>Bacteria</taxon>
        <taxon>Pseudomonadati</taxon>
        <taxon>Pseudomonadota</taxon>
        <taxon>Gammaproteobacteria</taxon>
        <taxon>Chromatiales</taxon>
        <taxon>Ectothiorhodospiraceae</taxon>
        <taxon>Natronocella</taxon>
    </lineage>
</organism>
<dbReference type="InterPro" id="IPR000014">
    <property type="entry name" value="PAS"/>
</dbReference>
<evidence type="ECO:0000259" key="6">
    <source>
        <dbReference type="PROSITE" id="PS50887"/>
    </source>
</evidence>
<evidence type="ECO:0000313" key="7">
    <source>
        <dbReference type="EMBL" id="MCP1675953.1"/>
    </source>
</evidence>
<dbReference type="CDD" id="cd00130">
    <property type="entry name" value="PAS"/>
    <property type="match status" value="1"/>
</dbReference>
<sequence length="647" mass="70595">MNRLGIRLLLIWLIAGVVLFVPFRFAYERDTQSHLDAELLQVDAALRSTEAIFRTVTNQAFSDLLGRDNFRQLLADIARSPDGFDGDWDRSALIAAGMDTHRSLRTCCRAELHVLTPDARSLIRFSIPGSETPPSAEYRPGLLQALEGRHGAQGFEMGLRGPAYRRILPIWDSGELVGAVEAELAVGDLMAFLRGVGGGALLYHLVLLESAVPTDNSNGLGVIYRPTALHEQIYEPVQLNSTGSRLAHWIEQSSRLRQALAAAIPTGAPASAVVEDWRGAEVAIAMLPIHDISGEQIGYAVAESDATALTALRNQYLWMGTLVWLLAAGLGTVALFLWHSRRGAILLQDKLAAVTESVGEGVFVAGDDGRIRYVNQAACDILGYTRAELLGANSYRMFHQLSDGKPISPESSPIRQATRIKGIYRSENEGFRTRSGDIITVSMTVTPLRRNRPSDGVVAVFHDVSARTRELTSLKVQALRDPLTGLANRRLFDGTLEREVRRSHRTHASLALLMVDVDDFKHYNDAFGHLAGDEALQRISKVLEECVNRPADLVCRYGGEEFALILPETDTASARWIAERVRHSVEAEGIRQAPGAVSEVISVSVGYASGGGPRLTAASLIAKADYGAYRAKALGRNRVEIGEPEPV</sequence>
<evidence type="ECO:0000256" key="1">
    <source>
        <dbReference type="ARBA" id="ARBA00001946"/>
    </source>
</evidence>
<gene>
    <name evidence="7" type="ORF">J2T57_003108</name>
</gene>
<dbReference type="GO" id="GO:0052621">
    <property type="term" value="F:diguanylate cyclase activity"/>
    <property type="evidence" value="ECO:0007669"/>
    <property type="project" value="UniProtKB-EC"/>
</dbReference>
<dbReference type="PROSITE" id="PS50887">
    <property type="entry name" value="GGDEF"/>
    <property type="match status" value="1"/>
</dbReference>
<keyword evidence="4" id="KW-0472">Membrane</keyword>
<dbReference type="GO" id="GO:0005886">
    <property type="term" value="C:plasma membrane"/>
    <property type="evidence" value="ECO:0007669"/>
    <property type="project" value="TreeGrafter"/>
</dbReference>
<dbReference type="AlphaFoldDB" id="A0AAE3G6D6"/>
<comment type="catalytic activity">
    <reaction evidence="3">
        <text>2 GTP = 3',3'-c-di-GMP + 2 diphosphate</text>
        <dbReference type="Rhea" id="RHEA:24898"/>
        <dbReference type="ChEBI" id="CHEBI:33019"/>
        <dbReference type="ChEBI" id="CHEBI:37565"/>
        <dbReference type="ChEBI" id="CHEBI:58805"/>
        <dbReference type="EC" id="2.7.7.65"/>
    </reaction>
</comment>
<feature type="transmembrane region" description="Helical" evidence="4">
    <location>
        <begin position="316"/>
        <end position="338"/>
    </location>
</feature>
<dbReference type="Gene3D" id="3.30.70.270">
    <property type="match status" value="1"/>
</dbReference>
<dbReference type="EC" id="2.7.7.65" evidence="2"/>
<dbReference type="PANTHER" id="PTHR45138">
    <property type="entry name" value="REGULATORY COMPONENTS OF SENSORY TRANSDUCTION SYSTEM"/>
    <property type="match status" value="1"/>
</dbReference>
<keyword evidence="4" id="KW-0812">Transmembrane</keyword>
<dbReference type="SMART" id="SM00267">
    <property type="entry name" value="GGDEF"/>
    <property type="match status" value="1"/>
</dbReference>
<name>A0AAE3G6D6_9GAMM</name>
<dbReference type="PROSITE" id="PS50112">
    <property type="entry name" value="PAS"/>
    <property type="match status" value="1"/>
</dbReference>
<dbReference type="InterPro" id="IPR000160">
    <property type="entry name" value="GGDEF_dom"/>
</dbReference>
<dbReference type="Pfam" id="PF00989">
    <property type="entry name" value="PAS"/>
    <property type="match status" value="1"/>
</dbReference>
<dbReference type="NCBIfam" id="TIGR00229">
    <property type="entry name" value="sensory_box"/>
    <property type="match status" value="1"/>
</dbReference>
<accession>A0AAE3G6D6</accession>
<dbReference type="Gene3D" id="3.30.450.20">
    <property type="entry name" value="PAS domain"/>
    <property type="match status" value="1"/>
</dbReference>
<comment type="cofactor">
    <cofactor evidence="1">
        <name>Mg(2+)</name>
        <dbReference type="ChEBI" id="CHEBI:18420"/>
    </cofactor>
</comment>
<dbReference type="SUPFAM" id="SSF55785">
    <property type="entry name" value="PYP-like sensor domain (PAS domain)"/>
    <property type="match status" value="1"/>
</dbReference>
<keyword evidence="4" id="KW-1133">Transmembrane helix</keyword>
<dbReference type="CDD" id="cd01949">
    <property type="entry name" value="GGDEF"/>
    <property type="match status" value="1"/>
</dbReference>
<dbReference type="PANTHER" id="PTHR45138:SF9">
    <property type="entry name" value="DIGUANYLATE CYCLASE DGCM-RELATED"/>
    <property type="match status" value="1"/>
</dbReference>
<dbReference type="InterPro" id="IPR050469">
    <property type="entry name" value="Diguanylate_Cyclase"/>
</dbReference>
<evidence type="ECO:0000256" key="4">
    <source>
        <dbReference type="SAM" id="Phobius"/>
    </source>
</evidence>
<reference evidence="7" key="1">
    <citation type="submission" date="2022-03" db="EMBL/GenBank/DDBJ databases">
        <title>Genomic Encyclopedia of Type Strains, Phase III (KMG-III): the genomes of soil and plant-associated and newly described type strains.</title>
        <authorList>
            <person name="Whitman W."/>
        </authorList>
    </citation>
    <scope>NUCLEOTIDE SEQUENCE</scope>
    <source>
        <strain evidence="7">ANL 6-2</strain>
    </source>
</reference>
<dbReference type="Proteomes" id="UP001205843">
    <property type="component" value="Unassembled WGS sequence"/>
</dbReference>
<comment type="caution">
    <text evidence="7">The sequence shown here is derived from an EMBL/GenBank/DDBJ whole genome shotgun (WGS) entry which is preliminary data.</text>
</comment>
<evidence type="ECO:0000259" key="5">
    <source>
        <dbReference type="PROSITE" id="PS50112"/>
    </source>
</evidence>
<dbReference type="InterPro" id="IPR035965">
    <property type="entry name" value="PAS-like_dom_sf"/>
</dbReference>
<dbReference type="InterPro" id="IPR013767">
    <property type="entry name" value="PAS_fold"/>
</dbReference>
<dbReference type="SUPFAM" id="SSF55073">
    <property type="entry name" value="Nucleotide cyclase"/>
    <property type="match status" value="1"/>
</dbReference>
<dbReference type="InterPro" id="IPR029787">
    <property type="entry name" value="Nucleotide_cyclase"/>
</dbReference>
<feature type="domain" description="GGDEF" evidence="6">
    <location>
        <begin position="508"/>
        <end position="644"/>
    </location>
</feature>
<dbReference type="InterPro" id="IPR043128">
    <property type="entry name" value="Rev_trsase/Diguanyl_cyclase"/>
</dbReference>